<comment type="similarity">
    <text evidence="2">Belongs to the adaptor complexes large subunit family.</text>
</comment>
<protein>
    <submittedName>
        <fullName evidence="8">AP-3 complex subunit beta</fullName>
    </submittedName>
</protein>
<organism evidence="8 9">
    <name type="scientific">Tremella mesenterica</name>
    <name type="common">Jelly fungus</name>
    <dbReference type="NCBI Taxonomy" id="5217"/>
    <lineage>
        <taxon>Eukaryota</taxon>
        <taxon>Fungi</taxon>
        <taxon>Dikarya</taxon>
        <taxon>Basidiomycota</taxon>
        <taxon>Agaricomycotina</taxon>
        <taxon>Tremellomycetes</taxon>
        <taxon>Tremellales</taxon>
        <taxon>Tremellaceae</taxon>
        <taxon>Tremella</taxon>
    </lineage>
</organism>
<dbReference type="Gene3D" id="1.25.10.10">
    <property type="entry name" value="Leucine-rich Repeat Variant"/>
    <property type="match status" value="1"/>
</dbReference>
<keyword evidence="4" id="KW-0653">Protein transport</keyword>
<dbReference type="Proteomes" id="UP000289152">
    <property type="component" value="Unassembled WGS sequence"/>
</dbReference>
<dbReference type="FunCoup" id="A0A4Q1BR19">
    <property type="interactions" value="279"/>
</dbReference>
<dbReference type="PANTHER" id="PTHR11134">
    <property type="entry name" value="ADAPTOR COMPLEX SUBUNIT BETA FAMILY MEMBER"/>
    <property type="match status" value="1"/>
</dbReference>
<name>A0A4Q1BR19_TREME</name>
<accession>A0A4Q1BR19</accession>
<dbReference type="InterPro" id="IPR026739">
    <property type="entry name" value="AP_beta"/>
</dbReference>
<feature type="domain" description="Clathrin/coatomer adaptor adaptin-like N-terminal" evidence="7">
    <location>
        <begin position="45"/>
        <end position="605"/>
    </location>
</feature>
<dbReference type="InterPro" id="IPR016024">
    <property type="entry name" value="ARM-type_fold"/>
</dbReference>
<proteinExistence type="inferred from homology"/>
<evidence type="ECO:0000313" key="8">
    <source>
        <dbReference type="EMBL" id="RXK40405.1"/>
    </source>
</evidence>
<dbReference type="SUPFAM" id="SSF48371">
    <property type="entry name" value="ARM repeat"/>
    <property type="match status" value="1"/>
</dbReference>
<dbReference type="VEuPathDB" id="FungiDB:TREMEDRAFT_34827"/>
<dbReference type="AlphaFoldDB" id="A0A4Q1BR19"/>
<dbReference type="GO" id="GO:0016192">
    <property type="term" value="P:vesicle-mediated transport"/>
    <property type="evidence" value="ECO:0007669"/>
    <property type="project" value="InterPro"/>
</dbReference>
<dbReference type="GO" id="GO:0006886">
    <property type="term" value="P:intracellular protein transport"/>
    <property type="evidence" value="ECO:0007669"/>
    <property type="project" value="InterPro"/>
</dbReference>
<dbReference type="InterPro" id="IPR011989">
    <property type="entry name" value="ARM-like"/>
</dbReference>
<evidence type="ECO:0000256" key="3">
    <source>
        <dbReference type="ARBA" id="ARBA00022448"/>
    </source>
</evidence>
<dbReference type="Pfam" id="PF01602">
    <property type="entry name" value="Adaptin_N"/>
    <property type="match status" value="1"/>
</dbReference>
<dbReference type="GO" id="GO:0030123">
    <property type="term" value="C:AP-3 adaptor complex"/>
    <property type="evidence" value="ECO:0007669"/>
    <property type="project" value="InterPro"/>
</dbReference>
<dbReference type="PIRSF" id="PIRSF037096">
    <property type="entry name" value="AP3_complex_beta"/>
    <property type="match status" value="1"/>
</dbReference>
<sequence length="796" mass="88601">MAALNRLSQRIRENFHETTRDISLLAGGAGSSTAVYFDASDDKISEISKLLDSRQERERLEGMKRIIAGMSKGRDMEPFFAQVVKNVVAPSIEIRKLVYIYLLRFASTNSDLLLLSVNTFQKDLSDPSPLIRSMSLRVLTSIRVPVIQGIVMLGLKKLVTDRNPWVRKTVAGGLAKVYEMDHSSLPQLIALLQTLLSSPSPLTLGASLTAFSEMCPDRLDLLHPYYRHICRLVVDADEWGQVVALNVLTRYARVMLEKPDMAGAVRPSTKLPKEKMMGDEEEDDDEFEGLDVDLAMFLDCIRPLFQSRNAAVVLATAMAYYHLAPAGHDVIGQELIVLPLLRLASTNLSIVGGEEIASLTWETLAIIVEERPWLFSLHQTCFYLHESDTSMVKSAKLRAMVALLSSENAKVFMREFRHYTLTSNENISSQAVQAIGHCVRTQPEVSSMSLSILMRLLKSRRDSLVAQSVIVLKSVILAQTSISDPQLLVGRLVKQLDGITNPAARASVFWLAGQYSASDVSPSMGLGWEGMTSWAPDVLRKGIKGFILESSIAKLQILTLATKLLVLSPSTPQLTSMSQYLFQLARFDKDYDVRDRSRFLYSLLKGVFVHSSPSLTESDEETTGVVLRREQVKVVVLGQRTVKVEINKDQSGEYDVGSLSSLAKKKLVGYENIPDWTDEPTDSSLRDSERDKEPESEKPIMSIPSLSPSPSPIPMLNNSTSSTQKSILTPVESPAPGSLNQKNEFRDLDAFLNSETESEEETEEETTSEEEVIHPVRAPPRKDIIPEYETSEEEDE</sequence>
<evidence type="ECO:0000256" key="5">
    <source>
        <dbReference type="ARBA" id="ARBA00023136"/>
    </source>
</evidence>
<gene>
    <name evidence="8" type="ORF">M231_02238</name>
</gene>
<feature type="compositionally biased region" description="Basic and acidic residues" evidence="6">
    <location>
        <begin position="684"/>
        <end position="698"/>
    </location>
</feature>
<keyword evidence="3" id="KW-0813">Transport</keyword>
<evidence type="ECO:0000256" key="1">
    <source>
        <dbReference type="ARBA" id="ARBA00004308"/>
    </source>
</evidence>
<dbReference type="EMBL" id="SDIL01000018">
    <property type="protein sequence ID" value="RXK40405.1"/>
    <property type="molecule type" value="Genomic_DNA"/>
</dbReference>
<comment type="subcellular location">
    <subcellularLocation>
        <location evidence="1">Endomembrane system</location>
    </subcellularLocation>
</comment>
<evidence type="ECO:0000256" key="6">
    <source>
        <dbReference type="SAM" id="MobiDB-lite"/>
    </source>
</evidence>
<keyword evidence="9" id="KW-1185">Reference proteome</keyword>
<keyword evidence="5" id="KW-0472">Membrane</keyword>
<feature type="compositionally biased region" description="Acidic residues" evidence="6">
    <location>
        <begin position="756"/>
        <end position="770"/>
    </location>
</feature>
<evidence type="ECO:0000259" key="7">
    <source>
        <dbReference type="Pfam" id="PF01602"/>
    </source>
</evidence>
<dbReference type="InParanoid" id="A0A4Q1BR19"/>
<dbReference type="InterPro" id="IPR002553">
    <property type="entry name" value="Clathrin/coatomer_adapt-like_N"/>
</dbReference>
<reference evidence="8 9" key="1">
    <citation type="submission" date="2016-06" db="EMBL/GenBank/DDBJ databases">
        <title>Evolution of pathogenesis and genome organization in the Tremellales.</title>
        <authorList>
            <person name="Cuomo C."/>
            <person name="Litvintseva A."/>
            <person name="Heitman J."/>
            <person name="Chen Y."/>
            <person name="Sun S."/>
            <person name="Springer D."/>
            <person name="Dromer F."/>
            <person name="Young S."/>
            <person name="Zeng Q."/>
            <person name="Chapman S."/>
            <person name="Gujja S."/>
            <person name="Saif S."/>
            <person name="Birren B."/>
        </authorList>
    </citation>
    <scope>NUCLEOTIDE SEQUENCE [LARGE SCALE GENOMIC DNA]</scope>
    <source>
        <strain evidence="8 9">ATCC 28783</strain>
    </source>
</reference>
<dbReference type="InterPro" id="IPR026740">
    <property type="entry name" value="AP3_beta"/>
</dbReference>
<evidence type="ECO:0000256" key="2">
    <source>
        <dbReference type="ARBA" id="ARBA00006613"/>
    </source>
</evidence>
<dbReference type="STRING" id="5217.A0A4Q1BR19"/>
<evidence type="ECO:0000256" key="4">
    <source>
        <dbReference type="ARBA" id="ARBA00022927"/>
    </source>
</evidence>
<feature type="region of interest" description="Disordered" evidence="6">
    <location>
        <begin position="673"/>
        <end position="796"/>
    </location>
</feature>
<dbReference type="OrthoDB" id="10254310at2759"/>
<comment type="caution">
    <text evidence="8">The sequence shown here is derived from an EMBL/GenBank/DDBJ whole genome shotgun (WGS) entry which is preliminary data.</text>
</comment>
<dbReference type="GO" id="GO:0012505">
    <property type="term" value="C:endomembrane system"/>
    <property type="evidence" value="ECO:0007669"/>
    <property type="project" value="UniProtKB-SubCell"/>
</dbReference>
<evidence type="ECO:0000313" key="9">
    <source>
        <dbReference type="Proteomes" id="UP000289152"/>
    </source>
</evidence>